<dbReference type="Proteomes" id="UP000050761">
    <property type="component" value="Unassembled WGS sequence"/>
</dbReference>
<dbReference type="AlphaFoldDB" id="A0A3P7ZSG5"/>
<dbReference type="PROSITE" id="PS50006">
    <property type="entry name" value="FHA_DOMAIN"/>
    <property type="match status" value="1"/>
</dbReference>
<evidence type="ECO:0000256" key="1">
    <source>
        <dbReference type="SAM" id="MobiDB-lite"/>
    </source>
</evidence>
<feature type="region of interest" description="Disordered" evidence="1">
    <location>
        <begin position="55"/>
        <end position="78"/>
    </location>
</feature>
<reference evidence="5" key="2">
    <citation type="submission" date="2019-09" db="UniProtKB">
        <authorList>
            <consortium name="WormBaseParasite"/>
        </authorList>
    </citation>
    <scope>IDENTIFICATION</scope>
</reference>
<evidence type="ECO:0000313" key="3">
    <source>
        <dbReference type="EMBL" id="VDP04577.1"/>
    </source>
</evidence>
<dbReference type="WBParaSite" id="HPBE_0001599201-mRNA-1">
    <property type="protein sequence ID" value="HPBE_0001599201-mRNA-1"/>
    <property type="gene ID" value="HPBE_0001599201"/>
</dbReference>
<protein>
    <submittedName>
        <fullName evidence="5">FHA domain-containing protein</fullName>
    </submittedName>
</protein>
<organism evidence="3">
    <name type="scientific">Heligmosomoides polygyrus</name>
    <name type="common">Parasitic roundworm</name>
    <dbReference type="NCBI Taxonomy" id="6339"/>
    <lineage>
        <taxon>Eukaryota</taxon>
        <taxon>Metazoa</taxon>
        <taxon>Ecdysozoa</taxon>
        <taxon>Nematoda</taxon>
        <taxon>Chromadorea</taxon>
        <taxon>Rhabditida</taxon>
        <taxon>Rhabditina</taxon>
        <taxon>Rhabditomorpha</taxon>
        <taxon>Strongyloidea</taxon>
        <taxon>Heligmosomidae</taxon>
        <taxon>Heligmosomoides</taxon>
    </lineage>
</organism>
<reference evidence="3 4" key="1">
    <citation type="submission" date="2018-11" db="EMBL/GenBank/DDBJ databases">
        <authorList>
            <consortium name="Pathogen Informatics"/>
        </authorList>
    </citation>
    <scope>NUCLEOTIDE SEQUENCE [LARGE SCALE GENOMIC DNA]</scope>
</reference>
<proteinExistence type="predicted"/>
<dbReference type="InterPro" id="IPR000253">
    <property type="entry name" value="FHA_dom"/>
</dbReference>
<evidence type="ECO:0000313" key="4">
    <source>
        <dbReference type="Proteomes" id="UP000050761"/>
    </source>
</evidence>
<dbReference type="EMBL" id="UZAH01029161">
    <property type="protein sequence ID" value="VDP04577.1"/>
    <property type="molecule type" value="Genomic_DNA"/>
</dbReference>
<keyword evidence="4" id="KW-1185">Reference proteome</keyword>
<sequence>MALPEMRTLARLEMSGKLQKFAVSRLHSKIKQQMRASDRAQSSVDDVVIAKNGSSVDRPSLERKTTLQKAQIEKREDERSVDMTMANVNERAVAGIAEGLATQWKTSRTALLYKKGDVHDVGSSRPIYLLSVVYKLFTRVILNKISRTVDEGQPCEQAGFRREFSTIYHIHTITKLIEVAREYKLPLCFHRPEEGVETEAAIKPVLAFLTSLFFLYNHWTRAVTDRIPRDVKRTPGRPSTRWSDFFGKALNKNMTLFVPLERRGHIGALWNVARKYGVAVVARLINSMINGMKDDARAT</sequence>
<name>A0A3P7ZSG5_HELPZ</name>
<feature type="compositionally biased region" description="Basic and acidic residues" evidence="1">
    <location>
        <begin position="59"/>
        <end position="78"/>
    </location>
</feature>
<gene>
    <name evidence="3" type="ORF">HPBE_LOCUS15991</name>
</gene>
<feature type="domain" description="FHA" evidence="2">
    <location>
        <begin position="7"/>
        <end position="61"/>
    </location>
</feature>
<evidence type="ECO:0000313" key="5">
    <source>
        <dbReference type="WBParaSite" id="HPBE_0001599201-mRNA-1"/>
    </source>
</evidence>
<accession>A0A3P7ZSG5</accession>
<evidence type="ECO:0000259" key="2">
    <source>
        <dbReference type="PROSITE" id="PS50006"/>
    </source>
</evidence>
<dbReference type="OrthoDB" id="410104at2759"/>